<reference evidence="2 3" key="1">
    <citation type="submission" date="2023-05" db="EMBL/GenBank/DDBJ databases">
        <title>Draft genome of Paenibacillus sp. CCS26.</title>
        <authorList>
            <person name="Akita H."/>
            <person name="Shinto Y."/>
            <person name="Kimura Z."/>
        </authorList>
    </citation>
    <scope>NUCLEOTIDE SEQUENCE [LARGE SCALE GENOMIC DNA]</scope>
    <source>
        <strain evidence="2 3">CCS26</strain>
    </source>
</reference>
<feature type="transmembrane region" description="Helical" evidence="1">
    <location>
        <begin position="134"/>
        <end position="154"/>
    </location>
</feature>
<feature type="transmembrane region" description="Helical" evidence="1">
    <location>
        <begin position="265"/>
        <end position="287"/>
    </location>
</feature>
<dbReference type="RefSeq" id="WP_317979297.1">
    <property type="nucleotide sequence ID" value="NZ_BTCL01000003.1"/>
</dbReference>
<feature type="transmembrane region" description="Helical" evidence="1">
    <location>
        <begin position="107"/>
        <end position="127"/>
    </location>
</feature>
<keyword evidence="1" id="KW-1133">Transmembrane helix</keyword>
<feature type="transmembrane region" description="Helical" evidence="1">
    <location>
        <begin position="79"/>
        <end position="101"/>
    </location>
</feature>
<sequence length="362" mass="41532">MNRYYYYSIMMCMLINTILYVPSILIMHRHDGPVPSMLCAVLISTTLTALFTKAMMAFNGQGLPEVFAQRLSPFFGMPVLLFLAVMWFISGMIVVTSYAIIMTQYMLPELSPVWLAAFFMIIICWCASQSTKTVLYLMEIVLLVNVPLVLIILFKAVTSEYMNWYAVWNIATDSMFKLPNIHSISAASYVFTGYINIVIFNRELTSKLSLRHLWFIPILGIGVLAVTFFIPIGIHGTEGVERYVYVWVSTADAFHMEYGFVERMVYVYLLLFLNLSLLFTTVVWHIGYQLIKGFVPKKIKLRPGIRPIIVFGIVGIVTEVLFQLMDEKTITYAAWSWLNVRLWSEIFLVLLVYVLSLKGKPL</sequence>
<feature type="transmembrane region" description="Helical" evidence="1">
    <location>
        <begin position="337"/>
        <end position="357"/>
    </location>
</feature>
<evidence type="ECO:0000313" key="3">
    <source>
        <dbReference type="Proteomes" id="UP001285921"/>
    </source>
</evidence>
<feature type="transmembrane region" description="Helical" evidence="1">
    <location>
        <begin position="181"/>
        <end position="201"/>
    </location>
</feature>
<keyword evidence="1" id="KW-0812">Transmembrane</keyword>
<feature type="transmembrane region" description="Helical" evidence="1">
    <location>
        <begin position="34"/>
        <end position="58"/>
    </location>
</feature>
<keyword evidence="1" id="KW-0472">Membrane</keyword>
<evidence type="ECO:0000256" key="1">
    <source>
        <dbReference type="SAM" id="Phobius"/>
    </source>
</evidence>
<dbReference type="EMBL" id="BTCL01000003">
    <property type="protein sequence ID" value="GMK44266.1"/>
    <property type="molecule type" value="Genomic_DNA"/>
</dbReference>
<organism evidence="2 3">
    <name type="scientific">Paenibacillus glycanilyticus</name>
    <dbReference type="NCBI Taxonomy" id="126569"/>
    <lineage>
        <taxon>Bacteria</taxon>
        <taxon>Bacillati</taxon>
        <taxon>Bacillota</taxon>
        <taxon>Bacilli</taxon>
        <taxon>Bacillales</taxon>
        <taxon>Paenibacillaceae</taxon>
        <taxon>Paenibacillus</taxon>
    </lineage>
</organism>
<feature type="transmembrane region" description="Helical" evidence="1">
    <location>
        <begin position="7"/>
        <end position="28"/>
    </location>
</feature>
<comment type="caution">
    <text evidence="2">The sequence shown here is derived from an EMBL/GenBank/DDBJ whole genome shotgun (WGS) entry which is preliminary data.</text>
</comment>
<evidence type="ECO:0000313" key="2">
    <source>
        <dbReference type="EMBL" id="GMK44266.1"/>
    </source>
</evidence>
<accession>A0ABQ6NGQ4</accession>
<feature type="transmembrane region" description="Helical" evidence="1">
    <location>
        <begin position="308"/>
        <end position="325"/>
    </location>
</feature>
<keyword evidence="3" id="KW-1185">Reference proteome</keyword>
<dbReference type="Proteomes" id="UP001285921">
    <property type="component" value="Unassembled WGS sequence"/>
</dbReference>
<gene>
    <name evidence="2" type="ORF">PghCCS26_13930</name>
</gene>
<protein>
    <submittedName>
        <fullName evidence="2">Uncharacterized protein</fullName>
    </submittedName>
</protein>
<feature type="transmembrane region" description="Helical" evidence="1">
    <location>
        <begin position="213"/>
        <end position="234"/>
    </location>
</feature>
<proteinExistence type="predicted"/>
<name>A0ABQ6NGQ4_9BACL</name>